<name>A0A1F6TPX5_9PROT</name>
<reference evidence="2 3" key="1">
    <citation type="journal article" date="2016" name="Nat. Commun.">
        <title>Thousands of microbial genomes shed light on interconnected biogeochemical processes in an aquifer system.</title>
        <authorList>
            <person name="Anantharaman K."/>
            <person name="Brown C.T."/>
            <person name="Hug L.A."/>
            <person name="Sharon I."/>
            <person name="Castelle C.J."/>
            <person name="Probst A.J."/>
            <person name="Thomas B.C."/>
            <person name="Singh A."/>
            <person name="Wilkins M.J."/>
            <person name="Karaoz U."/>
            <person name="Brodie E.L."/>
            <person name="Williams K.H."/>
            <person name="Hubbard S.S."/>
            <person name="Banfield J.F."/>
        </authorList>
    </citation>
    <scope>NUCLEOTIDE SEQUENCE [LARGE SCALE GENOMIC DNA]</scope>
</reference>
<dbReference type="AlphaFoldDB" id="A0A1F6TPX5"/>
<dbReference type="Proteomes" id="UP000178885">
    <property type="component" value="Unassembled WGS sequence"/>
</dbReference>
<gene>
    <name evidence="2" type="ORF">A2151_07650</name>
</gene>
<dbReference type="Pfam" id="PF12974">
    <property type="entry name" value="Phosphonate-bd"/>
    <property type="match status" value="1"/>
</dbReference>
<protein>
    <recommendedName>
        <fullName evidence="4">Solute-binding protein family 3/N-terminal domain-containing protein</fullName>
    </recommendedName>
</protein>
<dbReference type="EMBL" id="MFSU01000063">
    <property type="protein sequence ID" value="OGI47155.1"/>
    <property type="molecule type" value="Genomic_DNA"/>
</dbReference>
<keyword evidence="1" id="KW-0732">Signal</keyword>
<feature type="chain" id="PRO_5009526766" description="Solute-binding protein family 3/N-terminal domain-containing protein" evidence="1">
    <location>
        <begin position="18"/>
        <end position="270"/>
    </location>
</feature>
<feature type="signal peptide" evidence="1">
    <location>
        <begin position="1"/>
        <end position="17"/>
    </location>
</feature>
<comment type="caution">
    <text evidence="2">The sequence shown here is derived from an EMBL/GenBank/DDBJ whole genome shotgun (WGS) entry which is preliminary data.</text>
</comment>
<sequence>MLALTLLALAAVAAVRAAMPKPGPGELVLVIQPILSEEQTRKDYQPLAEFIERTTGRRCLIGTLPNFIAYWEVIRRNSGYDLVFDAAHFTDYRIRKFGFTVLAKIPGTVSYSLVVPKGHPVLDPMELTGKTIATLGPPSVGAVRLSAMFPNPTRQPAIVQVDNAEEGMELVVAGRVHAAILPTPLVSQQMARSGGLAVVMTTEPMPHWALSAAPHLDKGLREKLRAALLNADKTEDGKRMLQGIGFPKFDPATPDLYAGQGNVLRGYWGY</sequence>
<accession>A0A1F6TPX5</accession>
<evidence type="ECO:0000313" key="2">
    <source>
        <dbReference type="EMBL" id="OGI47155.1"/>
    </source>
</evidence>
<proteinExistence type="predicted"/>
<evidence type="ECO:0000313" key="3">
    <source>
        <dbReference type="Proteomes" id="UP000178885"/>
    </source>
</evidence>
<dbReference type="Gene3D" id="3.40.190.10">
    <property type="entry name" value="Periplasmic binding protein-like II"/>
    <property type="match status" value="2"/>
</dbReference>
<evidence type="ECO:0000256" key="1">
    <source>
        <dbReference type="SAM" id="SignalP"/>
    </source>
</evidence>
<dbReference type="STRING" id="1817760.A2151_07650"/>
<organism evidence="2 3">
    <name type="scientific">Candidatus Muproteobacteria bacterium RBG_16_65_34</name>
    <dbReference type="NCBI Taxonomy" id="1817760"/>
    <lineage>
        <taxon>Bacteria</taxon>
        <taxon>Pseudomonadati</taxon>
        <taxon>Pseudomonadota</taxon>
        <taxon>Candidatus Muproteobacteria</taxon>
    </lineage>
</organism>
<evidence type="ECO:0008006" key="4">
    <source>
        <dbReference type="Google" id="ProtNLM"/>
    </source>
</evidence>
<dbReference type="SUPFAM" id="SSF53850">
    <property type="entry name" value="Periplasmic binding protein-like II"/>
    <property type="match status" value="1"/>
</dbReference>